<dbReference type="InterPro" id="IPR002528">
    <property type="entry name" value="MATE_fam"/>
</dbReference>
<evidence type="ECO:0000256" key="9">
    <source>
        <dbReference type="ARBA" id="ARBA00022989"/>
    </source>
</evidence>
<evidence type="ECO:0000256" key="3">
    <source>
        <dbReference type="ARBA" id="ARBA00010199"/>
    </source>
</evidence>
<organism evidence="14 15">
    <name type="scientific">Bacteroides pectinophilus CAG:437</name>
    <dbReference type="NCBI Taxonomy" id="1263051"/>
    <lineage>
        <taxon>Bacteria</taxon>
        <taxon>Bacillati</taxon>
        <taxon>Bacillota</taxon>
        <taxon>Clostridia</taxon>
        <taxon>Eubacteriales</taxon>
    </lineage>
</organism>
<evidence type="ECO:0000256" key="2">
    <source>
        <dbReference type="ARBA" id="ARBA00004651"/>
    </source>
</evidence>
<accession>R7A6C7</accession>
<keyword evidence="11 13" id="KW-0472">Membrane</keyword>
<dbReference type="GO" id="GO:0006811">
    <property type="term" value="P:monoatomic ion transport"/>
    <property type="evidence" value="ECO:0007669"/>
    <property type="project" value="UniProtKB-KW"/>
</dbReference>
<dbReference type="PANTHER" id="PTHR43298">
    <property type="entry name" value="MULTIDRUG RESISTANCE PROTEIN NORM-RELATED"/>
    <property type="match status" value="1"/>
</dbReference>
<evidence type="ECO:0000256" key="13">
    <source>
        <dbReference type="SAM" id="Phobius"/>
    </source>
</evidence>
<feature type="transmembrane region" description="Helical" evidence="13">
    <location>
        <begin position="242"/>
        <end position="267"/>
    </location>
</feature>
<evidence type="ECO:0000256" key="5">
    <source>
        <dbReference type="ARBA" id="ARBA00022448"/>
    </source>
</evidence>
<dbReference type="InterPro" id="IPR048279">
    <property type="entry name" value="MdtK-like"/>
</dbReference>
<comment type="subcellular location">
    <subcellularLocation>
        <location evidence="2">Cell membrane</location>
        <topology evidence="2">Multi-pass membrane protein</topology>
    </subcellularLocation>
</comment>
<evidence type="ECO:0000313" key="14">
    <source>
        <dbReference type="EMBL" id="CDD56358.1"/>
    </source>
</evidence>
<evidence type="ECO:0000256" key="6">
    <source>
        <dbReference type="ARBA" id="ARBA00022449"/>
    </source>
</evidence>
<keyword evidence="5" id="KW-0813">Transport</keyword>
<feature type="transmembrane region" description="Helical" evidence="13">
    <location>
        <begin position="63"/>
        <end position="86"/>
    </location>
</feature>
<dbReference type="EMBL" id="CBHH010000033">
    <property type="protein sequence ID" value="CDD56358.1"/>
    <property type="molecule type" value="Genomic_DNA"/>
</dbReference>
<evidence type="ECO:0000256" key="7">
    <source>
        <dbReference type="ARBA" id="ARBA00022475"/>
    </source>
</evidence>
<dbReference type="GO" id="GO:0015297">
    <property type="term" value="F:antiporter activity"/>
    <property type="evidence" value="ECO:0007669"/>
    <property type="project" value="UniProtKB-KW"/>
</dbReference>
<feature type="transmembrane region" description="Helical" evidence="13">
    <location>
        <begin position="418"/>
        <end position="442"/>
    </location>
</feature>
<keyword evidence="8 13" id="KW-0812">Transmembrane</keyword>
<feature type="transmembrane region" description="Helical" evidence="13">
    <location>
        <begin position="98"/>
        <end position="119"/>
    </location>
</feature>
<keyword evidence="7" id="KW-1003">Cell membrane</keyword>
<reference evidence="14" key="1">
    <citation type="submission" date="2012-11" db="EMBL/GenBank/DDBJ databases">
        <title>Dependencies among metagenomic species, viruses, plasmids and units of genetic variation.</title>
        <authorList>
            <person name="Nielsen H.B."/>
            <person name="Almeida M."/>
            <person name="Juncker A.S."/>
            <person name="Rasmussen S."/>
            <person name="Li J."/>
            <person name="Sunagawa S."/>
            <person name="Plichta D."/>
            <person name="Gautier L."/>
            <person name="Le Chatelier E."/>
            <person name="Peletier E."/>
            <person name="Bonde I."/>
            <person name="Nielsen T."/>
            <person name="Manichanh C."/>
            <person name="Arumugam M."/>
            <person name="Batto J."/>
            <person name="Santos M.B.Q.D."/>
            <person name="Blom N."/>
            <person name="Borruel N."/>
            <person name="Burgdorf K.S."/>
            <person name="Boumezbeur F."/>
            <person name="Casellas F."/>
            <person name="Dore J."/>
            <person name="Guarner F."/>
            <person name="Hansen T."/>
            <person name="Hildebrand F."/>
            <person name="Kaas R.S."/>
            <person name="Kennedy S."/>
            <person name="Kristiansen K."/>
            <person name="Kultima J.R."/>
            <person name="Leonard P."/>
            <person name="Levenez F."/>
            <person name="Lund O."/>
            <person name="Moumen B."/>
            <person name="Le Paslier D."/>
            <person name="Pons N."/>
            <person name="Pedersen O."/>
            <person name="Prifti E."/>
            <person name="Qin J."/>
            <person name="Raes J."/>
            <person name="Tap J."/>
            <person name="Tims S."/>
            <person name="Ussery D.W."/>
            <person name="Yamada T."/>
            <person name="MetaHit consortium"/>
            <person name="Renault P."/>
            <person name="Sicheritz-Ponten T."/>
            <person name="Bork P."/>
            <person name="Wang J."/>
            <person name="Brunak S."/>
            <person name="Ehrlich S.D."/>
        </authorList>
    </citation>
    <scope>NUCLEOTIDE SEQUENCE [LARGE SCALE GENOMIC DNA]</scope>
</reference>
<dbReference type="InterPro" id="IPR050222">
    <property type="entry name" value="MATE_MdtK"/>
</dbReference>
<name>R7A6C7_9FIRM</name>
<feature type="transmembrane region" description="Helical" evidence="13">
    <location>
        <begin position="200"/>
        <end position="221"/>
    </location>
</feature>
<feature type="transmembrane region" description="Helical" evidence="13">
    <location>
        <begin position="139"/>
        <end position="159"/>
    </location>
</feature>
<evidence type="ECO:0000256" key="10">
    <source>
        <dbReference type="ARBA" id="ARBA00023065"/>
    </source>
</evidence>
<evidence type="ECO:0000256" key="12">
    <source>
        <dbReference type="ARBA" id="ARBA00031636"/>
    </source>
</evidence>
<keyword evidence="6" id="KW-0050">Antiport</keyword>
<comment type="similarity">
    <text evidence="3">Belongs to the multi antimicrobial extrusion (MATE) (TC 2.A.66.1) family.</text>
</comment>
<dbReference type="PIRSF" id="PIRSF006603">
    <property type="entry name" value="DinF"/>
    <property type="match status" value="1"/>
</dbReference>
<comment type="caution">
    <text evidence="14">The sequence shown here is derived from an EMBL/GenBank/DDBJ whole genome shotgun (WGS) entry which is preliminary data.</text>
</comment>
<protein>
    <recommendedName>
        <fullName evidence="4">Probable multidrug resistance protein NorM</fullName>
    </recommendedName>
    <alternativeName>
        <fullName evidence="12">Multidrug-efflux transporter</fullName>
    </alternativeName>
</protein>
<dbReference type="Proteomes" id="UP000018141">
    <property type="component" value="Unassembled WGS sequence"/>
</dbReference>
<dbReference type="AlphaFoldDB" id="R7A6C7"/>
<dbReference type="PANTHER" id="PTHR43298:SF2">
    <property type="entry name" value="FMN_FAD EXPORTER YEEO-RELATED"/>
    <property type="match status" value="1"/>
</dbReference>
<dbReference type="GO" id="GO:0005886">
    <property type="term" value="C:plasma membrane"/>
    <property type="evidence" value="ECO:0007669"/>
    <property type="project" value="UniProtKB-SubCell"/>
</dbReference>
<keyword evidence="9 13" id="KW-1133">Transmembrane helix</keyword>
<dbReference type="CDD" id="cd13138">
    <property type="entry name" value="MATE_yoeA_like"/>
    <property type="match status" value="1"/>
</dbReference>
<evidence type="ECO:0000256" key="8">
    <source>
        <dbReference type="ARBA" id="ARBA00022692"/>
    </source>
</evidence>
<dbReference type="GO" id="GO:0042910">
    <property type="term" value="F:xenobiotic transmembrane transporter activity"/>
    <property type="evidence" value="ECO:0007669"/>
    <property type="project" value="InterPro"/>
</dbReference>
<dbReference type="Pfam" id="PF01554">
    <property type="entry name" value="MatE"/>
    <property type="match status" value="2"/>
</dbReference>
<feature type="transmembrane region" description="Helical" evidence="13">
    <location>
        <begin position="171"/>
        <end position="194"/>
    </location>
</feature>
<feature type="transmembrane region" description="Helical" evidence="13">
    <location>
        <begin position="321"/>
        <end position="340"/>
    </location>
</feature>
<keyword evidence="10" id="KW-0406">Ion transport</keyword>
<comment type="function">
    <text evidence="1">Multidrug efflux pump.</text>
</comment>
<proteinExistence type="inferred from homology"/>
<feature type="transmembrane region" description="Helical" evidence="13">
    <location>
        <begin position="388"/>
        <end position="406"/>
    </location>
</feature>
<evidence type="ECO:0000256" key="4">
    <source>
        <dbReference type="ARBA" id="ARBA00020268"/>
    </source>
</evidence>
<dbReference type="NCBIfam" id="TIGR00797">
    <property type="entry name" value="matE"/>
    <property type="match status" value="1"/>
</dbReference>
<evidence type="ECO:0000256" key="1">
    <source>
        <dbReference type="ARBA" id="ARBA00003408"/>
    </source>
</evidence>
<gene>
    <name evidence="14" type="ORF">BN656_00933</name>
</gene>
<evidence type="ECO:0000256" key="11">
    <source>
        <dbReference type="ARBA" id="ARBA00023136"/>
    </source>
</evidence>
<evidence type="ECO:0000313" key="15">
    <source>
        <dbReference type="Proteomes" id="UP000018141"/>
    </source>
</evidence>
<sequence>MAVMNSKKMDMTQGSLWDKILIFAIPLAASSILQQLFNSVDTAVVGRFASSQALAAVGSNSSLISLMINLFIGISLGSNVVIAHYIGQKSEDNIHAAVHTAILVAIISGFFVMILGQFIARPVLLLMGTPEDVIELAVLYLRIYLIGMPFIMLYDFGSSILRSMGDSKRPLYSLIAAGIINTALNLVLVIVFGLGVAGVAIATVISNVVSSGIVIYVLTHEAAPIKLDLRKLSISGGELKKILSIGLPAGIQGMMFSIANVCIQSTINSFGSSAIAGSAASLNFEFFAYFLVNAFAQATVTFTSQNYGAGEYGRCRKIFRIAMIFSFISCGALSAVFVAGRGMFLRLYSTDPAVLEFAAQRLLIATTLECLTSVYEISAGAMRGLGHSLLPAIITFIGSCVLRLVWISTACRIVHEFWMLLIIYPISWVVTGIAMMIAYYVIVHHIFPEASRQRLS</sequence>